<feature type="repeat" description="ANK" evidence="3">
    <location>
        <begin position="125"/>
        <end position="162"/>
    </location>
</feature>
<dbReference type="Pfam" id="PF12796">
    <property type="entry name" value="Ank_2"/>
    <property type="match status" value="2"/>
</dbReference>
<organism evidence="5 6">
    <name type="scientific">Setaria digitata</name>
    <dbReference type="NCBI Taxonomy" id="48799"/>
    <lineage>
        <taxon>Eukaryota</taxon>
        <taxon>Metazoa</taxon>
        <taxon>Ecdysozoa</taxon>
        <taxon>Nematoda</taxon>
        <taxon>Chromadorea</taxon>
        <taxon>Rhabditida</taxon>
        <taxon>Spirurina</taxon>
        <taxon>Spiruromorpha</taxon>
        <taxon>Filarioidea</taxon>
        <taxon>Setariidae</taxon>
        <taxon>Setaria</taxon>
    </lineage>
</organism>
<dbReference type="WBParaSite" id="sdigi.contig605.g9192.t1">
    <property type="protein sequence ID" value="sdigi.contig605.g9192.t1"/>
    <property type="gene ID" value="sdigi.contig605.g9192"/>
</dbReference>
<dbReference type="PROSITE" id="PS50225">
    <property type="entry name" value="SOCS"/>
    <property type="match status" value="1"/>
</dbReference>
<dbReference type="PANTHER" id="PTHR24198">
    <property type="entry name" value="ANKYRIN REPEAT AND PROTEIN KINASE DOMAIN-CONTAINING PROTEIN"/>
    <property type="match status" value="1"/>
</dbReference>
<dbReference type="SUPFAM" id="SSF48403">
    <property type="entry name" value="Ankyrin repeat"/>
    <property type="match status" value="1"/>
</dbReference>
<evidence type="ECO:0000313" key="5">
    <source>
        <dbReference type="Proteomes" id="UP000887581"/>
    </source>
</evidence>
<evidence type="ECO:0000256" key="2">
    <source>
        <dbReference type="ARBA" id="ARBA00023043"/>
    </source>
</evidence>
<dbReference type="Proteomes" id="UP000887581">
    <property type="component" value="Unplaced"/>
</dbReference>
<accession>A0A915Q291</accession>
<keyword evidence="1" id="KW-0677">Repeat</keyword>
<evidence type="ECO:0000256" key="1">
    <source>
        <dbReference type="ARBA" id="ARBA00022737"/>
    </source>
</evidence>
<reference evidence="6" key="1">
    <citation type="submission" date="2022-11" db="UniProtKB">
        <authorList>
            <consortium name="WormBaseParasite"/>
        </authorList>
    </citation>
    <scope>IDENTIFICATION</scope>
</reference>
<evidence type="ECO:0000256" key="3">
    <source>
        <dbReference type="PROSITE-ProRule" id="PRU00023"/>
    </source>
</evidence>
<dbReference type="GO" id="GO:0035556">
    <property type="term" value="P:intracellular signal transduction"/>
    <property type="evidence" value="ECO:0007669"/>
    <property type="project" value="InterPro"/>
</dbReference>
<dbReference type="Gene3D" id="1.25.40.20">
    <property type="entry name" value="Ankyrin repeat-containing domain"/>
    <property type="match status" value="3"/>
</dbReference>
<dbReference type="PANTHER" id="PTHR24198:SF190">
    <property type="entry name" value="DYNEIN HEAVY CHAIN 12, AXONEMAL-LIKE"/>
    <property type="match status" value="1"/>
</dbReference>
<name>A0A915Q291_9BILA</name>
<dbReference type="PROSITE" id="PS50088">
    <property type="entry name" value="ANK_REPEAT"/>
    <property type="match status" value="4"/>
</dbReference>
<feature type="repeat" description="ANK" evidence="3">
    <location>
        <begin position="196"/>
        <end position="228"/>
    </location>
</feature>
<dbReference type="SMART" id="SM00248">
    <property type="entry name" value="ANK"/>
    <property type="match status" value="10"/>
</dbReference>
<dbReference type="InterPro" id="IPR036770">
    <property type="entry name" value="Ankyrin_rpt-contain_sf"/>
</dbReference>
<keyword evidence="2 3" id="KW-0040">ANK repeat</keyword>
<dbReference type="InterPro" id="IPR002110">
    <property type="entry name" value="Ankyrin_rpt"/>
</dbReference>
<proteinExistence type="predicted"/>
<keyword evidence="5" id="KW-1185">Reference proteome</keyword>
<evidence type="ECO:0000313" key="6">
    <source>
        <dbReference type="WBParaSite" id="sdigi.contig605.g9192.t1"/>
    </source>
</evidence>
<protein>
    <submittedName>
        <fullName evidence="6">SOCS box domain-containing protein</fullName>
    </submittedName>
</protein>
<sequence length="596" mass="66256">MKRVGYIFGNTDYLTLLLPNVLRVLCILLNGTWHILHEYNATVNGLEGMKFDEDSIVVESSVTVGVACRLGNVELTRHLLLSGYGAFPDDRSWWPIHEAAYGLHLECCKVLVESGRCDVNARAHDSVTPLMLVCRMSSRHNEALEVARYLLDNGADPNARTLDEMTLLIQAIKSKNTALALLLIDRGANPLDVWYDGWSALHESANTNDLVMMERLITLGADIFAVDSNRHTALMVAVQEDFLPGVKLLLKVAGDRAAELANISVENGLTCVMAAADAGFADILLLLINYGADCNITQHPIWGDDSSRVHPIAVAALNNHPDCVELLIPHVNKEMLKKTEVDPVSAAAYSGSYESVCLLLDAGFSTEVPMCSCEPVGMIIPYLRPLFSRRYHTPLREAVRKGFTSVVERLLKAGAKMTYIENCFSPFLFAFRNRIDPVILYKFLENDVNINAMSVERTCDVPDALVSALGTCNRRQLLLLLNCGLDPALKNWCRCKNGYSLMYDVMQTTYVTDVDKLMKLLVLFSPGIPSCCNEVKRVVGAQPEVPKLLHLCRLAVRKCFPTSKLLDGRFLDYLPIPRSMRGYMTFQSIPEELLPN</sequence>
<feature type="domain" description="SOCS box" evidence="4">
    <location>
        <begin position="544"/>
        <end position="590"/>
    </location>
</feature>
<dbReference type="PROSITE" id="PS50297">
    <property type="entry name" value="ANK_REP_REGION"/>
    <property type="match status" value="1"/>
</dbReference>
<dbReference type="SUPFAM" id="SSF158235">
    <property type="entry name" value="SOCS box-like"/>
    <property type="match status" value="1"/>
</dbReference>
<feature type="repeat" description="ANK" evidence="3">
    <location>
        <begin position="390"/>
        <end position="422"/>
    </location>
</feature>
<feature type="repeat" description="ANK" evidence="3">
    <location>
        <begin position="267"/>
        <end position="299"/>
    </location>
</feature>
<dbReference type="InterPro" id="IPR036036">
    <property type="entry name" value="SOCS_box-like_dom_sf"/>
</dbReference>
<dbReference type="InterPro" id="IPR001496">
    <property type="entry name" value="SOCS_box"/>
</dbReference>
<dbReference type="AlphaFoldDB" id="A0A915Q291"/>
<dbReference type="Pfam" id="PF07525">
    <property type="entry name" value="SOCS_box"/>
    <property type="match status" value="1"/>
</dbReference>
<evidence type="ECO:0000259" key="4">
    <source>
        <dbReference type="PROSITE" id="PS50225"/>
    </source>
</evidence>
<dbReference type="SMART" id="SM00969">
    <property type="entry name" value="SOCS_box"/>
    <property type="match status" value="1"/>
</dbReference>